<dbReference type="Proteomes" id="UP000249396">
    <property type="component" value="Unassembled WGS sequence"/>
</dbReference>
<dbReference type="EMBL" id="QJPH01000508">
    <property type="protein sequence ID" value="PZN71815.1"/>
    <property type="molecule type" value="Genomic_DNA"/>
</dbReference>
<feature type="compositionally biased region" description="Polar residues" evidence="1">
    <location>
        <begin position="18"/>
        <end position="39"/>
    </location>
</feature>
<dbReference type="AlphaFoldDB" id="A0A2W4QHZ7"/>
<evidence type="ECO:0000313" key="2">
    <source>
        <dbReference type="EMBL" id="PZN71815.1"/>
    </source>
</evidence>
<sequence>MSEQQFSVWLKTPTFQQGCKNETTNTEMNYPQNHEQSPRQAGAWRSQKERQTPAWPLMGCSFLDIT</sequence>
<feature type="region of interest" description="Disordered" evidence="1">
    <location>
        <begin position="18"/>
        <end position="51"/>
    </location>
</feature>
<reference evidence="2 3" key="1">
    <citation type="journal article" date="2018" name="Aquat. Microb. Ecol.">
        <title>Gammaproteobacterial methanotrophs dominate.</title>
        <authorList>
            <person name="Rissanen A.J."/>
            <person name="Saarenheimo J."/>
            <person name="Tiirola M."/>
            <person name="Peura S."/>
            <person name="Aalto S.L."/>
            <person name="Karvinen A."/>
            <person name="Nykanen H."/>
        </authorList>
    </citation>
    <scope>NUCLEOTIDE SEQUENCE [LARGE SCALE GENOMIC DNA]</scope>
    <source>
        <strain evidence="2">AMbin10</strain>
    </source>
</reference>
<organism evidence="2 3">
    <name type="scientific">Candidatus Methylumidiphilus alinenensis</name>
    <dbReference type="NCBI Taxonomy" id="2202197"/>
    <lineage>
        <taxon>Bacteria</taxon>
        <taxon>Pseudomonadati</taxon>
        <taxon>Pseudomonadota</taxon>
        <taxon>Gammaproteobacteria</taxon>
        <taxon>Methylococcales</taxon>
        <taxon>Candidatus Methylumidiphilus</taxon>
    </lineage>
</organism>
<protein>
    <submittedName>
        <fullName evidence="2">Uncharacterized protein</fullName>
    </submittedName>
</protein>
<comment type="caution">
    <text evidence="2">The sequence shown here is derived from an EMBL/GenBank/DDBJ whole genome shotgun (WGS) entry which is preliminary data.</text>
</comment>
<proteinExistence type="predicted"/>
<evidence type="ECO:0000256" key="1">
    <source>
        <dbReference type="SAM" id="MobiDB-lite"/>
    </source>
</evidence>
<name>A0A2W4QHZ7_9GAMM</name>
<accession>A0A2W4QHZ7</accession>
<evidence type="ECO:0000313" key="3">
    <source>
        <dbReference type="Proteomes" id="UP000249396"/>
    </source>
</evidence>
<gene>
    <name evidence="2" type="ORF">DM484_25620</name>
</gene>